<accession>A0A9D1D0R7</accession>
<reference evidence="2" key="1">
    <citation type="submission" date="2020-10" db="EMBL/GenBank/DDBJ databases">
        <authorList>
            <person name="Gilroy R."/>
        </authorList>
    </citation>
    <scope>NUCLEOTIDE SEQUENCE</scope>
    <source>
        <strain evidence="2">ChiSjej3B21-11622</strain>
    </source>
</reference>
<name>A0A9D1D0R7_9FIRM</name>
<sequence>MDKKETQYDVAILGLWWSSNYGSIMTYYSLYRLIESFGKRVVVIDRPVLPPDQQFFDTDGRRFQKEH</sequence>
<protein>
    <submittedName>
        <fullName evidence="2">Uncharacterized protein</fullName>
    </submittedName>
</protein>
<evidence type="ECO:0000313" key="2">
    <source>
        <dbReference type="EMBL" id="HIQ96337.1"/>
    </source>
</evidence>
<feature type="transmembrane region" description="Helical" evidence="1">
    <location>
        <begin position="12"/>
        <end position="30"/>
    </location>
</feature>
<gene>
    <name evidence="2" type="ORF">IAB26_07220</name>
</gene>
<dbReference type="AlphaFoldDB" id="A0A9D1D0R7"/>
<feature type="non-terminal residue" evidence="2">
    <location>
        <position position="67"/>
    </location>
</feature>
<evidence type="ECO:0000256" key="1">
    <source>
        <dbReference type="SAM" id="Phobius"/>
    </source>
</evidence>
<dbReference type="Proteomes" id="UP000886886">
    <property type="component" value="Unassembled WGS sequence"/>
</dbReference>
<evidence type="ECO:0000313" key="3">
    <source>
        <dbReference type="Proteomes" id="UP000886886"/>
    </source>
</evidence>
<keyword evidence="1" id="KW-0472">Membrane</keyword>
<comment type="caution">
    <text evidence="2">The sequence shown here is derived from an EMBL/GenBank/DDBJ whole genome shotgun (WGS) entry which is preliminary data.</text>
</comment>
<reference evidence="2" key="2">
    <citation type="journal article" date="2021" name="PeerJ">
        <title>Extensive microbial diversity within the chicken gut microbiome revealed by metagenomics and culture.</title>
        <authorList>
            <person name="Gilroy R."/>
            <person name="Ravi A."/>
            <person name="Getino M."/>
            <person name="Pursley I."/>
            <person name="Horton D.L."/>
            <person name="Alikhan N.F."/>
            <person name="Baker D."/>
            <person name="Gharbi K."/>
            <person name="Hall N."/>
            <person name="Watson M."/>
            <person name="Adriaenssens E.M."/>
            <person name="Foster-Nyarko E."/>
            <person name="Jarju S."/>
            <person name="Secka A."/>
            <person name="Antonio M."/>
            <person name="Oren A."/>
            <person name="Chaudhuri R.R."/>
            <person name="La Ragione R."/>
            <person name="Hildebrand F."/>
            <person name="Pallen M.J."/>
        </authorList>
    </citation>
    <scope>NUCLEOTIDE SEQUENCE</scope>
    <source>
        <strain evidence="2">ChiSjej3B21-11622</strain>
    </source>
</reference>
<organism evidence="2 3">
    <name type="scientific">Candidatus Limivivens merdigallinarum</name>
    <dbReference type="NCBI Taxonomy" id="2840859"/>
    <lineage>
        <taxon>Bacteria</taxon>
        <taxon>Bacillati</taxon>
        <taxon>Bacillota</taxon>
        <taxon>Clostridia</taxon>
        <taxon>Lachnospirales</taxon>
        <taxon>Lachnospiraceae</taxon>
        <taxon>Lachnospiraceae incertae sedis</taxon>
        <taxon>Candidatus Limivivens</taxon>
    </lineage>
</organism>
<keyword evidence="1" id="KW-0812">Transmembrane</keyword>
<keyword evidence="1" id="KW-1133">Transmembrane helix</keyword>
<proteinExistence type="predicted"/>
<dbReference type="EMBL" id="DVFT01000106">
    <property type="protein sequence ID" value="HIQ96337.1"/>
    <property type="molecule type" value="Genomic_DNA"/>
</dbReference>